<organism evidence="2 3">
    <name type="scientific">Echinicola rosea</name>
    <dbReference type="NCBI Taxonomy" id="1807691"/>
    <lineage>
        <taxon>Bacteria</taxon>
        <taxon>Pseudomonadati</taxon>
        <taxon>Bacteroidota</taxon>
        <taxon>Cytophagia</taxon>
        <taxon>Cytophagales</taxon>
        <taxon>Cyclobacteriaceae</taxon>
        <taxon>Echinicola</taxon>
    </lineage>
</organism>
<dbReference type="EMBL" id="BMIU01000004">
    <property type="protein sequence ID" value="GGF24107.1"/>
    <property type="molecule type" value="Genomic_DNA"/>
</dbReference>
<sequence length="132" mass="15990">MHRGKVLKSIINSHPDSGKIIAKRAGYEPGTLYKHYQIENLSYQIITKYAKAMWRDLSFEFPEIIKEISFQSFKQEYDKRNKQLNAETAYEWKDKYHRLLESHNEILKMNMNLKEEIRILENELKNLKREKR</sequence>
<keyword evidence="3" id="KW-1185">Reference proteome</keyword>
<reference evidence="3" key="1">
    <citation type="journal article" date="2019" name="Int. J. Syst. Evol. Microbiol.">
        <title>The Global Catalogue of Microorganisms (GCM) 10K type strain sequencing project: providing services to taxonomists for standard genome sequencing and annotation.</title>
        <authorList>
            <consortium name="The Broad Institute Genomics Platform"/>
            <consortium name="The Broad Institute Genome Sequencing Center for Infectious Disease"/>
            <person name="Wu L."/>
            <person name="Ma J."/>
        </authorList>
    </citation>
    <scope>NUCLEOTIDE SEQUENCE [LARGE SCALE GENOMIC DNA]</scope>
    <source>
        <strain evidence="3">CGMCC 1.15407</strain>
    </source>
</reference>
<dbReference type="Proteomes" id="UP000647339">
    <property type="component" value="Unassembled WGS sequence"/>
</dbReference>
<accession>A0ABQ1UST2</accession>
<name>A0ABQ1UST2_9BACT</name>
<dbReference type="RefSeq" id="WP_137404595.1">
    <property type="nucleotide sequence ID" value="NZ_BMIU01000004.1"/>
</dbReference>
<gene>
    <name evidence="2" type="ORF">GCM10011339_10270</name>
</gene>
<evidence type="ECO:0000313" key="2">
    <source>
        <dbReference type="EMBL" id="GGF24107.1"/>
    </source>
</evidence>
<evidence type="ECO:0000313" key="3">
    <source>
        <dbReference type="Proteomes" id="UP000647339"/>
    </source>
</evidence>
<feature type="coiled-coil region" evidence="1">
    <location>
        <begin position="103"/>
        <end position="130"/>
    </location>
</feature>
<proteinExistence type="predicted"/>
<evidence type="ECO:0000256" key="1">
    <source>
        <dbReference type="SAM" id="Coils"/>
    </source>
</evidence>
<keyword evidence="1" id="KW-0175">Coiled coil</keyword>
<comment type="caution">
    <text evidence="2">The sequence shown here is derived from an EMBL/GenBank/DDBJ whole genome shotgun (WGS) entry which is preliminary data.</text>
</comment>
<protein>
    <submittedName>
        <fullName evidence="2">Uncharacterized protein</fullName>
    </submittedName>
</protein>